<dbReference type="EMBL" id="JBEXPZ010000004">
    <property type="protein sequence ID" value="MET9843696.1"/>
    <property type="molecule type" value="Genomic_DNA"/>
</dbReference>
<dbReference type="Proteomes" id="UP001550210">
    <property type="component" value="Unassembled WGS sequence"/>
</dbReference>
<evidence type="ECO:0000313" key="4">
    <source>
        <dbReference type="Proteomes" id="UP001550210"/>
    </source>
</evidence>
<feature type="region of interest" description="Disordered" evidence="1">
    <location>
        <begin position="1"/>
        <end position="37"/>
    </location>
</feature>
<dbReference type="InterPro" id="IPR045512">
    <property type="entry name" value="DUF6480"/>
</dbReference>
<keyword evidence="2" id="KW-0812">Transmembrane</keyword>
<proteinExistence type="predicted"/>
<feature type="transmembrane region" description="Helical" evidence="2">
    <location>
        <begin position="46"/>
        <end position="64"/>
    </location>
</feature>
<name>A0ABV2UQ83_9ACTN</name>
<gene>
    <name evidence="3" type="ORF">ABZZ21_03755</name>
</gene>
<comment type="caution">
    <text evidence="3">The sequence shown here is derived from an EMBL/GenBank/DDBJ whole genome shotgun (WGS) entry which is preliminary data.</text>
</comment>
<reference evidence="3 4" key="1">
    <citation type="submission" date="2024-06" db="EMBL/GenBank/DDBJ databases">
        <title>The Natural Products Discovery Center: Release of the First 8490 Sequenced Strains for Exploring Actinobacteria Biosynthetic Diversity.</title>
        <authorList>
            <person name="Kalkreuter E."/>
            <person name="Kautsar S.A."/>
            <person name="Yang D."/>
            <person name="Bader C.D."/>
            <person name="Teijaro C.N."/>
            <person name="Fluegel L."/>
            <person name="Davis C.M."/>
            <person name="Simpson J.R."/>
            <person name="Lauterbach L."/>
            <person name="Steele A.D."/>
            <person name="Gui C."/>
            <person name="Meng S."/>
            <person name="Li G."/>
            <person name="Viehrig K."/>
            <person name="Ye F."/>
            <person name="Su P."/>
            <person name="Kiefer A.F."/>
            <person name="Nichols A."/>
            <person name="Cepeda A.J."/>
            <person name="Yan W."/>
            <person name="Fan B."/>
            <person name="Jiang Y."/>
            <person name="Adhikari A."/>
            <person name="Zheng C.-J."/>
            <person name="Schuster L."/>
            <person name="Cowan T.M."/>
            <person name="Smanski M.J."/>
            <person name="Chevrette M.G."/>
            <person name="De Carvalho L.P.S."/>
            <person name="Shen B."/>
        </authorList>
    </citation>
    <scope>NUCLEOTIDE SEQUENCE [LARGE SCALE GENOMIC DNA]</scope>
    <source>
        <strain evidence="3 4">NPDC006434</strain>
    </source>
</reference>
<evidence type="ECO:0000313" key="3">
    <source>
        <dbReference type="EMBL" id="MET9843696.1"/>
    </source>
</evidence>
<dbReference type="Pfam" id="PF20088">
    <property type="entry name" value="DUF6480"/>
    <property type="match status" value="1"/>
</dbReference>
<accession>A0ABV2UQ83</accession>
<evidence type="ECO:0000256" key="2">
    <source>
        <dbReference type="SAM" id="Phobius"/>
    </source>
</evidence>
<sequence>MVKRLHETGVRSEQLPPPEETPAAEGSTAEAHQERPDGGVWEHPHLWLFLIALGALLFAAFFLVRMITL</sequence>
<dbReference type="RefSeq" id="WP_355391985.1">
    <property type="nucleotide sequence ID" value="NZ_JBEXPZ010000004.1"/>
</dbReference>
<protein>
    <submittedName>
        <fullName evidence="3">DUF6480 family protein</fullName>
    </submittedName>
</protein>
<organism evidence="3 4">
    <name type="scientific">Streptomyces ossamyceticus</name>
    <dbReference type="NCBI Taxonomy" id="249581"/>
    <lineage>
        <taxon>Bacteria</taxon>
        <taxon>Bacillati</taxon>
        <taxon>Actinomycetota</taxon>
        <taxon>Actinomycetes</taxon>
        <taxon>Kitasatosporales</taxon>
        <taxon>Streptomycetaceae</taxon>
        <taxon>Streptomyces</taxon>
    </lineage>
</organism>
<evidence type="ECO:0000256" key="1">
    <source>
        <dbReference type="SAM" id="MobiDB-lite"/>
    </source>
</evidence>
<keyword evidence="2" id="KW-1133">Transmembrane helix</keyword>
<keyword evidence="2" id="KW-0472">Membrane</keyword>
<feature type="compositionally biased region" description="Basic and acidic residues" evidence="1">
    <location>
        <begin position="1"/>
        <end position="10"/>
    </location>
</feature>
<keyword evidence="4" id="KW-1185">Reference proteome</keyword>